<evidence type="ECO:0000259" key="2">
    <source>
        <dbReference type="Pfam" id="PF21247"/>
    </source>
</evidence>
<dbReference type="Gene3D" id="3.30.565.60">
    <property type="match status" value="1"/>
</dbReference>
<dbReference type="InterPro" id="IPR038461">
    <property type="entry name" value="Schlafen_AlbA_2_dom_sf"/>
</dbReference>
<gene>
    <name evidence="3" type="ORF">CLG94_01480</name>
</gene>
<reference evidence="4" key="2">
    <citation type="journal article" date="2018" name="Environ. Microbiol.">
        <title>Bloom of a denitrifying methanotroph, 'Candidatus Methylomirabilis limnetica', in a deep stratified lake.</title>
        <authorList>
            <person name="Graf J.S."/>
            <person name="Mayr M.J."/>
            <person name="Marchant H.K."/>
            <person name="Tienken D."/>
            <person name="Hach P.F."/>
            <person name="Brand A."/>
            <person name="Schubert C.J."/>
            <person name="Kuypers M.M."/>
            <person name="Milucka J."/>
        </authorList>
    </citation>
    <scope>NUCLEOTIDE SEQUENCE [LARGE SCALE GENOMIC DNA]</scope>
    <source>
        <strain evidence="4">Zug</strain>
    </source>
</reference>
<evidence type="ECO:0000313" key="3">
    <source>
        <dbReference type="EMBL" id="PTL36968.1"/>
    </source>
</evidence>
<name>A0A2T4U0W8_9BACT</name>
<dbReference type="InterPro" id="IPR007421">
    <property type="entry name" value="Schlafen_AlbA_2_dom"/>
</dbReference>
<evidence type="ECO:0000313" key="4">
    <source>
        <dbReference type="Proteomes" id="UP000241436"/>
    </source>
</evidence>
<dbReference type="Gene3D" id="3.30.950.30">
    <property type="entry name" value="Schlafen, AAA domain"/>
    <property type="match status" value="1"/>
</dbReference>
<accession>A0A2T4U0W8</accession>
<dbReference type="PANTHER" id="PTHR30595">
    <property type="entry name" value="GLPR-RELATED TRANSCRIPTIONAL REPRESSOR"/>
    <property type="match status" value="1"/>
</dbReference>
<dbReference type="PANTHER" id="PTHR30595:SF6">
    <property type="entry name" value="SCHLAFEN ALBA-2 DOMAIN-CONTAINING PROTEIN"/>
    <property type="match status" value="1"/>
</dbReference>
<dbReference type="Proteomes" id="UP000241436">
    <property type="component" value="Unassembled WGS sequence"/>
</dbReference>
<keyword evidence="4" id="KW-1185">Reference proteome</keyword>
<feature type="domain" description="Filamentation induced by cAMP protein Fic-like C-terminal" evidence="2">
    <location>
        <begin position="435"/>
        <end position="483"/>
    </location>
</feature>
<organism evidence="3 4">
    <name type="scientific">Candidatus Methylomirabilis limnetica</name>
    <dbReference type="NCBI Taxonomy" id="2033718"/>
    <lineage>
        <taxon>Bacteria</taxon>
        <taxon>Candidatus Methylomirabilota</taxon>
        <taxon>Candidatus Methylomirabilia</taxon>
        <taxon>Candidatus Methylomirabilales</taxon>
        <taxon>Candidatus Methylomirabilaceae</taxon>
        <taxon>Candidatus Methylomirabilis</taxon>
    </lineage>
</organism>
<protein>
    <submittedName>
        <fullName evidence="3">Transcriptional regulator</fullName>
    </submittedName>
</protein>
<dbReference type="Pfam" id="PF04326">
    <property type="entry name" value="SLFN_AlbA_2"/>
    <property type="match status" value="1"/>
</dbReference>
<evidence type="ECO:0000259" key="1">
    <source>
        <dbReference type="Pfam" id="PF04326"/>
    </source>
</evidence>
<comment type="caution">
    <text evidence="3">The sequence shown here is derived from an EMBL/GenBank/DDBJ whole genome shotgun (WGS) entry which is preliminary data.</text>
</comment>
<dbReference type="Pfam" id="PF13749">
    <property type="entry name" value="HATPase_c_4"/>
    <property type="match status" value="1"/>
</dbReference>
<feature type="domain" description="Schlafen AlbA-2" evidence="1">
    <location>
        <begin position="20"/>
        <end position="131"/>
    </location>
</feature>
<dbReference type="Pfam" id="PF21247">
    <property type="entry name" value="Fic-like_C"/>
    <property type="match status" value="1"/>
</dbReference>
<sequence length="498" mass="55406">MNRGTTVNAQELSTLLTHGEGESIEFKRSTGEMKEAMQTLCAFLNGIGGTVIFGIRPDGTAEGQDVTDKTLREIAQATERFEPAVHLSIRRAKAEARREVVAVSVEGGLDKRPFTYDGRPYERVGSTTRRMAQSRYEKTLMDRAHGTRRWENEPAERVELRDIDRDEVFRIVNIAASLGRLAGPVGSRLADILDRLKLRRDGKILQAAVVLFGKEFMPDYPQCELRMARFKGTDKAEFMDQRQVRAPAFKLLEEAELFCQRHFPMPAKVVPEQLRRVESPLIPIDAMREILVNALIHRDYSIAGGAVSLAIFDDRVEVWSAGTYPTGITPDKLSKPHLSVQRNPIIADVFNRTGLIEKWGRGTNRVIAMCRKAGLAPPTFDEITGAAVVTFLVNVLGPGRESAQVAGPSRDQVGTKSGPSRDQVAVLERCRDARALLEIMGVAGRTNRTKFREGVLKPLIEAGLLEPTIPDKPRSRMQRYKTTGAGLAMLEKERHGEP</sequence>
<dbReference type="AlphaFoldDB" id="A0A2T4U0W8"/>
<dbReference type="OrthoDB" id="9789524at2"/>
<reference evidence="3 4" key="1">
    <citation type="submission" date="2017-09" db="EMBL/GenBank/DDBJ databases">
        <title>Bloom of a denitrifying methanotroph, Candidatus Methylomirabilis limnetica, in a deep stratified lake.</title>
        <authorList>
            <person name="Graf J.S."/>
            <person name="Marchant H.K."/>
            <person name="Tienken D."/>
            <person name="Hach P.F."/>
            <person name="Brand A."/>
            <person name="Schubert C.J."/>
            <person name="Kuypers M.M."/>
            <person name="Milucka J."/>
        </authorList>
    </citation>
    <scope>NUCLEOTIDE SEQUENCE [LARGE SCALE GENOMIC DNA]</scope>
    <source>
        <strain evidence="3 4">Zug</strain>
    </source>
</reference>
<dbReference type="InterPro" id="IPR049514">
    <property type="entry name" value="Fic-like_C"/>
</dbReference>
<dbReference type="InterPro" id="IPR038475">
    <property type="entry name" value="RecG_C_sf"/>
</dbReference>
<dbReference type="RefSeq" id="WP_107561131.1">
    <property type="nucleotide sequence ID" value="NZ_NVQC01000009.1"/>
</dbReference>
<dbReference type="EMBL" id="NVQC01000009">
    <property type="protein sequence ID" value="PTL36968.1"/>
    <property type="molecule type" value="Genomic_DNA"/>
</dbReference>
<proteinExistence type="predicted"/>